<dbReference type="EMBL" id="JXNT01000005">
    <property type="protein sequence ID" value="ODM19103.1"/>
    <property type="molecule type" value="Genomic_DNA"/>
</dbReference>
<reference evidence="5 6" key="1">
    <citation type="journal article" date="2016" name="BMC Genomics">
        <title>Comparative genomic and transcriptomic analyses of the Fuzhuan brick tea-fermentation fungus Aspergillus cristatus.</title>
        <authorList>
            <person name="Ge Y."/>
            <person name="Wang Y."/>
            <person name="Liu Y."/>
            <person name="Tan Y."/>
            <person name="Ren X."/>
            <person name="Zhang X."/>
            <person name="Hyde K.D."/>
            <person name="Liu Y."/>
            <person name="Liu Z."/>
        </authorList>
    </citation>
    <scope>NUCLEOTIDE SEQUENCE [LARGE SCALE GENOMIC DNA]</scope>
    <source>
        <strain evidence="5 6">GZAAS20.1005</strain>
    </source>
</reference>
<dbReference type="Pfam" id="PF26121">
    <property type="entry name" value="HTH_CDT1"/>
    <property type="match status" value="1"/>
</dbReference>
<feature type="compositionally biased region" description="Polar residues" evidence="3">
    <location>
        <begin position="90"/>
        <end position="108"/>
    </location>
</feature>
<sequence length="518" mass="57141">MPRTSSRLAATLPRGQAGIQNFARATKPGATTAPSTKLDKPTVAASLSYSPSKKRKLVEIENVASGGGVAASGAETRATDEQKQVENEAATPSKTLRFNELSVSSPQPRSGHHVTRSPSVRSQLRSTRGSVSVSEGIPQTPSKRSRSVKYNARSVPLSLSKSKSQPITKVVSRPPFFDELLKLHSAFLKALTLHSAHNGVVAPVDLREFLQAIGQVWRKRKVVVKDLQRLVWIWEQSQKQNGPKSPFRLANYGLGRVCLEREWTGRIDEAEWQEQFEQTLDLLWEKTLDSIPNLADDEHKKVAENFIDTLGLSPIHECLTPLTSFRKGQQRLQDLKGGVIRMKTEKLRADSAKDDDSPALKTLLDATPNRRKSLLDRIKNKELRQSTLPPPPSKDMLLRRAAVERVEDVANVLASLRPVGYVGSGIKAMLAAQRKPFQIPTIVQHVQDSVRNPISPREVEICLEVMARADIAGNWVNFVTVKAAKMVVLKSCADVSPKELAAKACSMNIGYDDESVAN</sequence>
<feature type="domain" description="DNA replication factor Cdt1 C-terminal" evidence="4">
    <location>
        <begin position="373"/>
        <end position="481"/>
    </location>
</feature>
<proteinExistence type="inferred from homology"/>
<comment type="caution">
    <text evidence="5">The sequence shown here is derived from an EMBL/GenBank/DDBJ whole genome shotgun (WGS) entry which is preliminary data.</text>
</comment>
<feature type="compositionally biased region" description="Basic and acidic residues" evidence="3">
    <location>
        <begin position="77"/>
        <end position="86"/>
    </location>
</feature>
<feature type="region of interest" description="Disordered" evidence="3">
    <location>
        <begin position="67"/>
        <end position="155"/>
    </location>
</feature>
<comment type="similarity">
    <text evidence="1">Belongs to the Cdt1 family.</text>
</comment>
<gene>
    <name evidence="5" type="ORF">SI65_05720</name>
</gene>
<dbReference type="STRING" id="573508.A0A1E3BDQ6"/>
<dbReference type="AlphaFoldDB" id="A0A1E3BDQ6"/>
<dbReference type="Proteomes" id="UP000094569">
    <property type="component" value="Unassembled WGS sequence"/>
</dbReference>
<protein>
    <recommendedName>
        <fullName evidence="4">DNA replication factor Cdt1 C-terminal domain-containing protein</fullName>
    </recommendedName>
</protein>
<organism evidence="5 6">
    <name type="scientific">Aspergillus cristatus</name>
    <name type="common">Chinese Fuzhuan brick tea-fermentation fungus</name>
    <name type="synonym">Eurotium cristatum</name>
    <dbReference type="NCBI Taxonomy" id="573508"/>
    <lineage>
        <taxon>Eukaryota</taxon>
        <taxon>Fungi</taxon>
        <taxon>Dikarya</taxon>
        <taxon>Ascomycota</taxon>
        <taxon>Pezizomycotina</taxon>
        <taxon>Eurotiomycetes</taxon>
        <taxon>Eurotiomycetidae</taxon>
        <taxon>Eurotiales</taxon>
        <taxon>Aspergillaceae</taxon>
        <taxon>Aspergillus</taxon>
        <taxon>Aspergillus subgen. Aspergillus</taxon>
    </lineage>
</organism>
<dbReference type="Gene3D" id="1.10.10.1420">
    <property type="entry name" value="DNA replication factor Cdt1, C-terminal WH domain"/>
    <property type="match status" value="1"/>
</dbReference>
<accession>A0A1E3BDQ6</accession>
<evidence type="ECO:0000256" key="3">
    <source>
        <dbReference type="SAM" id="MobiDB-lite"/>
    </source>
</evidence>
<name>A0A1E3BDQ6_ASPCR</name>
<dbReference type="OrthoDB" id="341730at2759"/>
<evidence type="ECO:0000259" key="4">
    <source>
        <dbReference type="Pfam" id="PF16679"/>
    </source>
</evidence>
<feature type="compositionally biased region" description="Polar residues" evidence="3">
    <location>
        <begin position="116"/>
        <end position="142"/>
    </location>
</feature>
<dbReference type="Pfam" id="PF16679">
    <property type="entry name" value="CDT1_C"/>
    <property type="match status" value="1"/>
</dbReference>
<dbReference type="InterPro" id="IPR038090">
    <property type="entry name" value="Cdt1_C_WH_dom_sf"/>
</dbReference>
<dbReference type="InterPro" id="IPR032054">
    <property type="entry name" value="Cdt1_C"/>
</dbReference>
<evidence type="ECO:0000313" key="6">
    <source>
        <dbReference type="Proteomes" id="UP000094569"/>
    </source>
</evidence>
<keyword evidence="2" id="KW-0131">Cell cycle</keyword>
<evidence type="ECO:0000256" key="1">
    <source>
        <dbReference type="ARBA" id="ARBA00008356"/>
    </source>
</evidence>
<evidence type="ECO:0000256" key="2">
    <source>
        <dbReference type="ARBA" id="ARBA00023306"/>
    </source>
</evidence>
<keyword evidence="6" id="KW-1185">Reference proteome</keyword>
<evidence type="ECO:0000313" key="5">
    <source>
        <dbReference type="EMBL" id="ODM19103.1"/>
    </source>
</evidence>
<dbReference type="VEuPathDB" id="FungiDB:SI65_05720"/>